<dbReference type="InterPro" id="IPR036237">
    <property type="entry name" value="Xyl_isomerase-like_sf"/>
</dbReference>
<protein>
    <submittedName>
        <fullName evidence="2">AP endonuclease</fullName>
    </submittedName>
</protein>
<proteinExistence type="predicted"/>
<keyword evidence="3" id="KW-1185">Reference proteome</keyword>
<dbReference type="PANTHER" id="PTHR12110:SF53">
    <property type="entry name" value="BLR5974 PROTEIN"/>
    <property type="match status" value="1"/>
</dbReference>
<dbReference type="Proteomes" id="UP000189761">
    <property type="component" value="Unassembled WGS sequence"/>
</dbReference>
<dbReference type="SUPFAM" id="SSF51658">
    <property type="entry name" value="Xylose isomerase-like"/>
    <property type="match status" value="1"/>
</dbReference>
<dbReference type="GO" id="GO:0004519">
    <property type="term" value="F:endonuclease activity"/>
    <property type="evidence" value="ECO:0007669"/>
    <property type="project" value="UniProtKB-KW"/>
</dbReference>
<keyword evidence="2" id="KW-0540">Nuclease</keyword>
<dbReference type="InterPro" id="IPR050312">
    <property type="entry name" value="IolE/XylAMocC-like"/>
</dbReference>
<evidence type="ECO:0000313" key="2">
    <source>
        <dbReference type="EMBL" id="OOP69926.1"/>
    </source>
</evidence>
<dbReference type="Gene3D" id="3.20.20.150">
    <property type="entry name" value="Divalent-metal-dependent TIM barrel enzymes"/>
    <property type="match status" value="1"/>
</dbReference>
<accession>A0A8E2IAU1</accession>
<dbReference type="PANTHER" id="PTHR12110">
    <property type="entry name" value="HYDROXYPYRUVATE ISOMERASE"/>
    <property type="match status" value="1"/>
</dbReference>
<reference evidence="2 3" key="1">
    <citation type="submission" date="2017-01" db="EMBL/GenBank/DDBJ databases">
        <title>Draft genome sequence of Bacillus oleronius.</title>
        <authorList>
            <person name="Allam M."/>
        </authorList>
    </citation>
    <scope>NUCLEOTIDE SEQUENCE [LARGE SCALE GENOMIC DNA]</scope>
    <source>
        <strain evidence="2 3">DSM 9356</strain>
    </source>
</reference>
<sequence>MKTSVSMYSLHRYVKQENLDVFGFIQYAATIGVDGVELLDIYWKNEQEEIPQVLSLLAENNLQVSAYDITNNFVKPDEKERQHEINRVHQAIDIAKELNTNVVRIFSGDILEGVPFEQGKEWIIESLKECATYAERQGVILGIENHGYFAGRSEQIIELIHTVNSPNILSTLDTGNFLLVDENPNDAVTKVKQYVAHVHFKDFIKMSSDYDGPAFKSLSGNKFLGTVAGEGNVDLNHVISELKNVGYTGWLSVEFEGAEDPKVGTEKSVSKLKKLLPART</sequence>
<comment type="caution">
    <text evidence="2">The sequence shown here is derived from an EMBL/GenBank/DDBJ whole genome shotgun (WGS) entry which is preliminary data.</text>
</comment>
<gene>
    <name evidence="2" type="ORF">BWZ43_02485</name>
</gene>
<dbReference type="InterPro" id="IPR013022">
    <property type="entry name" value="Xyl_isomerase-like_TIM-brl"/>
</dbReference>
<name>A0A8E2IAU1_9BACI</name>
<evidence type="ECO:0000313" key="3">
    <source>
        <dbReference type="Proteomes" id="UP000189761"/>
    </source>
</evidence>
<organism evidence="2 3">
    <name type="scientific">Heyndrickxia oleronia</name>
    <dbReference type="NCBI Taxonomy" id="38875"/>
    <lineage>
        <taxon>Bacteria</taxon>
        <taxon>Bacillati</taxon>
        <taxon>Bacillota</taxon>
        <taxon>Bacilli</taxon>
        <taxon>Bacillales</taxon>
        <taxon>Bacillaceae</taxon>
        <taxon>Heyndrickxia</taxon>
    </lineage>
</organism>
<keyword evidence="2" id="KW-0378">Hydrolase</keyword>
<feature type="domain" description="Xylose isomerase-like TIM barrel" evidence="1">
    <location>
        <begin position="25"/>
        <end position="274"/>
    </location>
</feature>
<evidence type="ECO:0000259" key="1">
    <source>
        <dbReference type="Pfam" id="PF01261"/>
    </source>
</evidence>
<dbReference type="Pfam" id="PF01261">
    <property type="entry name" value="AP_endonuc_2"/>
    <property type="match status" value="1"/>
</dbReference>
<keyword evidence="2" id="KW-0255">Endonuclease</keyword>
<dbReference type="RefSeq" id="WP_078109368.1">
    <property type="nucleotide sequence ID" value="NZ_CP065424.1"/>
</dbReference>
<dbReference type="EMBL" id="MTLA01000026">
    <property type="protein sequence ID" value="OOP69926.1"/>
    <property type="molecule type" value="Genomic_DNA"/>
</dbReference>
<dbReference type="AlphaFoldDB" id="A0A8E2IAU1"/>